<sequence length="99" mass="11304">MNYNENPLLTLINKNICIENTYKKKTYKTFKLLTTTESPLQLSAAQRAWGVFPPIETQQLNATFPNVDCFAESTDLKSTMKITASEMRNKKKAIPQNCK</sequence>
<name>A0AAV4UP63_CAEEX</name>
<dbReference type="EMBL" id="BPLR01013211">
    <property type="protein sequence ID" value="GIY59517.1"/>
    <property type="molecule type" value="Genomic_DNA"/>
</dbReference>
<gene>
    <name evidence="1" type="ORF">CEXT_295911</name>
</gene>
<proteinExistence type="predicted"/>
<comment type="caution">
    <text evidence="1">The sequence shown here is derived from an EMBL/GenBank/DDBJ whole genome shotgun (WGS) entry which is preliminary data.</text>
</comment>
<dbReference type="Proteomes" id="UP001054945">
    <property type="component" value="Unassembled WGS sequence"/>
</dbReference>
<keyword evidence="2" id="KW-1185">Reference proteome</keyword>
<protein>
    <submittedName>
        <fullName evidence="1">Uncharacterized protein</fullName>
    </submittedName>
</protein>
<evidence type="ECO:0000313" key="1">
    <source>
        <dbReference type="EMBL" id="GIY59517.1"/>
    </source>
</evidence>
<organism evidence="1 2">
    <name type="scientific">Caerostris extrusa</name>
    <name type="common">Bark spider</name>
    <name type="synonym">Caerostris bankana</name>
    <dbReference type="NCBI Taxonomy" id="172846"/>
    <lineage>
        <taxon>Eukaryota</taxon>
        <taxon>Metazoa</taxon>
        <taxon>Ecdysozoa</taxon>
        <taxon>Arthropoda</taxon>
        <taxon>Chelicerata</taxon>
        <taxon>Arachnida</taxon>
        <taxon>Araneae</taxon>
        <taxon>Araneomorphae</taxon>
        <taxon>Entelegynae</taxon>
        <taxon>Araneoidea</taxon>
        <taxon>Araneidae</taxon>
        <taxon>Caerostris</taxon>
    </lineage>
</organism>
<evidence type="ECO:0000313" key="2">
    <source>
        <dbReference type="Proteomes" id="UP001054945"/>
    </source>
</evidence>
<accession>A0AAV4UP63</accession>
<dbReference type="AlphaFoldDB" id="A0AAV4UP63"/>
<reference evidence="1 2" key="1">
    <citation type="submission" date="2021-06" db="EMBL/GenBank/DDBJ databases">
        <title>Caerostris extrusa draft genome.</title>
        <authorList>
            <person name="Kono N."/>
            <person name="Arakawa K."/>
        </authorList>
    </citation>
    <scope>NUCLEOTIDE SEQUENCE [LARGE SCALE GENOMIC DNA]</scope>
</reference>